<dbReference type="InterPro" id="IPR001261">
    <property type="entry name" value="ArgE/DapE_CS"/>
</dbReference>
<keyword evidence="6 8" id="KW-0378">Hydrolase</keyword>
<dbReference type="InterPro" id="IPR002933">
    <property type="entry name" value="Peptidase_M20"/>
</dbReference>
<evidence type="ECO:0000256" key="5">
    <source>
        <dbReference type="ARBA" id="ARBA00022723"/>
    </source>
</evidence>
<name>A0ABX8RDA4_9CLOT</name>
<keyword evidence="4 8" id="KW-0645">Protease</keyword>
<dbReference type="GO" id="GO:0045148">
    <property type="term" value="F:tripeptide aminopeptidase activity"/>
    <property type="evidence" value="ECO:0007669"/>
    <property type="project" value="UniProtKB-EC"/>
</dbReference>
<keyword evidence="11" id="KW-1185">Reference proteome</keyword>
<dbReference type="PROSITE" id="PS00759">
    <property type="entry name" value="ARGE_DAPE_CPG2_2"/>
    <property type="match status" value="1"/>
</dbReference>
<feature type="domain" description="Peptidase M20 dimerisation" evidence="9">
    <location>
        <begin position="206"/>
        <end position="307"/>
    </location>
</feature>
<feature type="binding site" evidence="8">
    <location>
        <position position="175"/>
    </location>
    <ligand>
        <name>Zn(2+)</name>
        <dbReference type="ChEBI" id="CHEBI:29105"/>
        <label>2</label>
    </ligand>
</feature>
<evidence type="ECO:0000256" key="6">
    <source>
        <dbReference type="ARBA" id="ARBA00022801"/>
    </source>
</evidence>
<feature type="binding site" evidence="8">
    <location>
        <position position="140"/>
    </location>
    <ligand>
        <name>Zn(2+)</name>
        <dbReference type="ChEBI" id="CHEBI:29105"/>
        <label>2</label>
    </ligand>
</feature>
<protein>
    <recommendedName>
        <fullName evidence="8">Peptidase T</fullName>
        <ecNumber evidence="8">3.4.11.4</ecNumber>
    </recommendedName>
    <alternativeName>
        <fullName evidence="8">Aminotripeptidase</fullName>
        <shortName evidence="8">Tripeptidase</shortName>
    </alternativeName>
    <alternativeName>
        <fullName evidence="8">Tripeptide aminopeptidase</fullName>
    </alternativeName>
</protein>
<comment type="similarity">
    <text evidence="2 8">Belongs to the peptidase M20B family.</text>
</comment>
<dbReference type="HAMAP" id="MF_00550">
    <property type="entry name" value="Aminopeptidase_M20"/>
    <property type="match status" value="1"/>
</dbReference>
<feature type="active site" evidence="8">
    <location>
        <position position="79"/>
    </location>
</feature>
<dbReference type="PROSITE" id="PS00758">
    <property type="entry name" value="ARGE_DAPE_CPG2_1"/>
    <property type="match status" value="1"/>
</dbReference>
<evidence type="ECO:0000313" key="11">
    <source>
        <dbReference type="Proteomes" id="UP000886818"/>
    </source>
</evidence>
<evidence type="ECO:0000256" key="1">
    <source>
        <dbReference type="ARBA" id="ARBA00000870"/>
    </source>
</evidence>
<dbReference type="Proteomes" id="UP000886818">
    <property type="component" value="Chromosome"/>
</dbReference>
<comment type="function">
    <text evidence="8">Cleaves the N-terminal amino acid of tripeptides.</text>
</comment>
<dbReference type="Pfam" id="PF07687">
    <property type="entry name" value="M20_dimer"/>
    <property type="match status" value="1"/>
</dbReference>
<evidence type="ECO:0000256" key="4">
    <source>
        <dbReference type="ARBA" id="ARBA00022670"/>
    </source>
</evidence>
<dbReference type="PANTHER" id="PTHR42994:SF1">
    <property type="entry name" value="PEPTIDASE T"/>
    <property type="match status" value="1"/>
</dbReference>
<dbReference type="NCBIfam" id="NF009920">
    <property type="entry name" value="PRK13381.1"/>
    <property type="match status" value="1"/>
</dbReference>
<evidence type="ECO:0000313" key="10">
    <source>
        <dbReference type="EMBL" id="QXM07050.1"/>
    </source>
</evidence>
<keyword evidence="8" id="KW-0862">Zinc</keyword>
<evidence type="ECO:0000256" key="8">
    <source>
        <dbReference type="HAMAP-Rule" id="MF_00550"/>
    </source>
</evidence>
<comment type="subcellular location">
    <subcellularLocation>
        <location evidence="8">Cytoplasm</location>
    </subcellularLocation>
</comment>
<sequence>MERAYEKLLRYVVINTKSDENSETIPSTKTQFDLANILVEELKAIGIEDAHVDENCYVMGTLKGNVENAPVIGLIAHLDTSPDFSGENVKPNIIKNYDGKDIVLNKELNIIMRVSDFPYLKDYKGQTIITTDGTTLLGADDKAGIAEIMTAVEYFINHPEIKHGDVKICFTPDEEIGRGADKFDVKKFGADFAYTIDGSFLGEIEYENFNAASASIKIHGVNIHPGSAKHKMKNSILIGMELNSLLPAFEVPQYTEGYEGFFLLDEFTGTIELTKMEYIIRDHDMEKFLKKKAFLEKACQFINDKYGEGTVELVLKDSYFNMKEKIEPVMHIVDSVIKAMENIGVKPIVKAIRGGTDGARLSFMGLPTPNIFTGGFNFHGKFETISVEAMDKAVETIVEVIKSYAE</sequence>
<keyword evidence="8" id="KW-0963">Cytoplasm</keyword>
<feature type="binding site" evidence="8">
    <location>
        <position position="197"/>
    </location>
    <ligand>
        <name>Zn(2+)</name>
        <dbReference type="ChEBI" id="CHEBI:29105"/>
        <label>1</label>
    </ligand>
</feature>
<keyword evidence="5 8" id="KW-0479">Metal-binding</keyword>
<evidence type="ECO:0000256" key="3">
    <source>
        <dbReference type="ARBA" id="ARBA00022438"/>
    </source>
</evidence>
<organism evidence="10 11">
    <name type="scientific">Crassaminicella indica</name>
    <dbReference type="NCBI Taxonomy" id="2855394"/>
    <lineage>
        <taxon>Bacteria</taxon>
        <taxon>Bacillati</taxon>
        <taxon>Bacillota</taxon>
        <taxon>Clostridia</taxon>
        <taxon>Eubacteriales</taxon>
        <taxon>Clostridiaceae</taxon>
        <taxon>Crassaminicella</taxon>
    </lineage>
</organism>
<dbReference type="NCBIfam" id="NF003976">
    <property type="entry name" value="PRK05469.1"/>
    <property type="match status" value="1"/>
</dbReference>
<dbReference type="InterPro" id="IPR011650">
    <property type="entry name" value="Peptidase_M20_dimer"/>
</dbReference>
<dbReference type="CDD" id="cd03892">
    <property type="entry name" value="M20_peptT"/>
    <property type="match status" value="1"/>
</dbReference>
<comment type="catalytic activity">
    <reaction evidence="1 8">
        <text>Release of the N-terminal residue from a tripeptide.</text>
        <dbReference type="EC" id="3.4.11.4"/>
    </reaction>
</comment>
<feature type="binding site" evidence="8">
    <location>
        <position position="77"/>
    </location>
    <ligand>
        <name>Zn(2+)</name>
        <dbReference type="ChEBI" id="CHEBI:29105"/>
        <label>1</label>
    </ligand>
</feature>
<accession>A0ABX8RDA4</accession>
<dbReference type="PANTHER" id="PTHR42994">
    <property type="entry name" value="PEPTIDASE T"/>
    <property type="match status" value="1"/>
</dbReference>
<dbReference type="RefSeq" id="WP_218283740.1">
    <property type="nucleotide sequence ID" value="NZ_CP078093.1"/>
</dbReference>
<keyword evidence="7 8" id="KW-0482">Metalloprotease</keyword>
<proteinExistence type="inferred from homology"/>
<dbReference type="PIRSF" id="PIRSF037215">
    <property type="entry name" value="Peptidase_M20B"/>
    <property type="match status" value="1"/>
</dbReference>
<reference evidence="10" key="1">
    <citation type="submission" date="2021-07" db="EMBL/GenBank/DDBJ databases">
        <title>Complete genome sequence of Crassaminicella sp. 143-21, isolated from a deep-sea hydrothermal vent.</title>
        <authorList>
            <person name="Li X."/>
        </authorList>
    </citation>
    <scope>NUCLEOTIDE SEQUENCE</scope>
    <source>
        <strain evidence="10">143-21</strain>
    </source>
</reference>
<keyword evidence="3 8" id="KW-0031">Aminopeptidase</keyword>
<dbReference type="NCBIfam" id="TIGR01882">
    <property type="entry name" value="peptidase-T"/>
    <property type="match status" value="1"/>
</dbReference>
<feature type="binding site" evidence="8">
    <location>
        <position position="140"/>
    </location>
    <ligand>
        <name>Zn(2+)</name>
        <dbReference type="ChEBI" id="CHEBI:29105"/>
        <label>1</label>
    </ligand>
</feature>
<comment type="cofactor">
    <cofactor evidence="8">
        <name>Zn(2+)</name>
        <dbReference type="ChEBI" id="CHEBI:29105"/>
    </cofactor>
    <text evidence="8">Binds 2 Zn(2+) ions per subunit.</text>
</comment>
<evidence type="ECO:0000256" key="2">
    <source>
        <dbReference type="ARBA" id="ARBA00009692"/>
    </source>
</evidence>
<dbReference type="InterPro" id="IPR010161">
    <property type="entry name" value="Peptidase_M20B"/>
</dbReference>
<evidence type="ECO:0000259" key="9">
    <source>
        <dbReference type="Pfam" id="PF07687"/>
    </source>
</evidence>
<feature type="active site" description="Proton acceptor" evidence="8">
    <location>
        <position position="174"/>
    </location>
</feature>
<gene>
    <name evidence="8 10" type="primary">pepT</name>
    <name evidence="10" type="ORF">KVH43_04895</name>
</gene>
<dbReference type="Pfam" id="PF01546">
    <property type="entry name" value="Peptidase_M20"/>
    <property type="match status" value="1"/>
</dbReference>
<feature type="binding site" evidence="8">
    <location>
        <position position="379"/>
    </location>
    <ligand>
        <name>Zn(2+)</name>
        <dbReference type="ChEBI" id="CHEBI:29105"/>
        <label>2</label>
    </ligand>
</feature>
<evidence type="ECO:0000256" key="7">
    <source>
        <dbReference type="ARBA" id="ARBA00023049"/>
    </source>
</evidence>
<dbReference type="EMBL" id="CP078093">
    <property type="protein sequence ID" value="QXM07050.1"/>
    <property type="molecule type" value="Genomic_DNA"/>
</dbReference>
<dbReference type="EC" id="3.4.11.4" evidence="8"/>